<evidence type="ECO:0008006" key="3">
    <source>
        <dbReference type="Google" id="ProtNLM"/>
    </source>
</evidence>
<reference evidence="1 2" key="1">
    <citation type="submission" date="2021-10" db="EMBL/GenBank/DDBJ databases">
        <title>The diversity and Nitrogen Metabolism of Culturable Nitrate-Utilizing Bacteria Within the Oxygen Minimum Zone of the Changjiang (Yangtze River)Estuary.</title>
        <authorList>
            <person name="Zhang D."/>
            <person name="Zheng J."/>
            <person name="Liu S."/>
            <person name="He W."/>
        </authorList>
    </citation>
    <scope>NUCLEOTIDE SEQUENCE [LARGE SCALE GENOMIC DNA]</scope>
    <source>
        <strain evidence="1 2">FXH275-2</strain>
    </source>
</reference>
<keyword evidence="2" id="KW-1185">Reference proteome</keyword>
<proteinExistence type="predicted"/>
<sequence>MKVILHIGDAKCGSSAIQASLSVAANDLLDQGILYHAPNPTNGHSCYTTLFAGKTRGDNEQQKRLALQNMSEIREIVARRQPEYVIFSGETLFNVAPDAMIAQLTEAVGQRLSELHVLAYLRHPVPLYLSNIQQTLKASSRFLPPSSYRRDTPATFVRWRAEPRCTTVTARLFDRSNLVDGSVVPDFEHYLQMVPKIPVPKLSDVQENSSLSTEQTILVQRFRRDFMPDDDGRFMPRSNQLIHFFEKLNNLEGRIGTQAALLPAVQSCIMQRNAPFIAKLNSLFPDLKMTKQYGSMTQNWQPFSKSWTDDVSSILTEPDSRQMALLKSLIPEYDQRLRSGDISSAVANLMSLVKSPRSISVFHNFLKSGGFERAAASVKQI</sequence>
<organism evidence="1 2">
    <name type="scientific">Sphingobium soli</name>
    <dbReference type="NCBI Taxonomy" id="1591116"/>
    <lineage>
        <taxon>Bacteria</taxon>
        <taxon>Pseudomonadati</taxon>
        <taxon>Pseudomonadota</taxon>
        <taxon>Alphaproteobacteria</taxon>
        <taxon>Sphingomonadales</taxon>
        <taxon>Sphingomonadaceae</taxon>
        <taxon>Sphingobium</taxon>
    </lineage>
</organism>
<accession>A0ABS8H5R9</accession>
<gene>
    <name evidence="1" type="ORF">LL253_07115</name>
</gene>
<name>A0ABS8H5R9_9SPHN</name>
<protein>
    <recommendedName>
        <fullName evidence="3">Polysaccharide pyruvyl transferase domain-containing protein</fullName>
    </recommendedName>
</protein>
<dbReference type="EMBL" id="JAJGNP010000004">
    <property type="protein sequence ID" value="MCC4232458.1"/>
    <property type="molecule type" value="Genomic_DNA"/>
</dbReference>
<dbReference type="RefSeq" id="WP_228226711.1">
    <property type="nucleotide sequence ID" value="NZ_JAJGNP010000004.1"/>
</dbReference>
<comment type="caution">
    <text evidence="1">The sequence shown here is derived from an EMBL/GenBank/DDBJ whole genome shotgun (WGS) entry which is preliminary data.</text>
</comment>
<evidence type="ECO:0000313" key="1">
    <source>
        <dbReference type="EMBL" id="MCC4232458.1"/>
    </source>
</evidence>
<evidence type="ECO:0000313" key="2">
    <source>
        <dbReference type="Proteomes" id="UP001198830"/>
    </source>
</evidence>
<dbReference type="Proteomes" id="UP001198830">
    <property type="component" value="Unassembled WGS sequence"/>
</dbReference>